<protein>
    <submittedName>
        <fullName evidence="2">Uncharacterized protein</fullName>
    </submittedName>
</protein>
<name>A0A7R8UZU2_HERIL</name>
<accession>A0A7R8UZU2</accession>
<dbReference type="Proteomes" id="UP000594454">
    <property type="component" value="Chromosome 5"/>
</dbReference>
<organism evidence="2 3">
    <name type="scientific">Hermetia illucens</name>
    <name type="common">Black soldier fly</name>
    <dbReference type="NCBI Taxonomy" id="343691"/>
    <lineage>
        <taxon>Eukaryota</taxon>
        <taxon>Metazoa</taxon>
        <taxon>Ecdysozoa</taxon>
        <taxon>Arthropoda</taxon>
        <taxon>Hexapoda</taxon>
        <taxon>Insecta</taxon>
        <taxon>Pterygota</taxon>
        <taxon>Neoptera</taxon>
        <taxon>Endopterygota</taxon>
        <taxon>Diptera</taxon>
        <taxon>Brachycera</taxon>
        <taxon>Stratiomyomorpha</taxon>
        <taxon>Stratiomyidae</taxon>
        <taxon>Hermetiinae</taxon>
        <taxon>Hermetia</taxon>
    </lineage>
</organism>
<evidence type="ECO:0000256" key="1">
    <source>
        <dbReference type="SAM" id="MobiDB-lite"/>
    </source>
</evidence>
<proteinExistence type="predicted"/>
<dbReference type="InParanoid" id="A0A7R8UZU2"/>
<evidence type="ECO:0000313" key="2">
    <source>
        <dbReference type="EMBL" id="CAD7090057.1"/>
    </source>
</evidence>
<reference evidence="2 3" key="1">
    <citation type="submission" date="2020-11" db="EMBL/GenBank/DDBJ databases">
        <authorList>
            <person name="Wallbank WR R."/>
            <person name="Pardo Diaz C."/>
            <person name="Kozak K."/>
            <person name="Martin S."/>
            <person name="Jiggins C."/>
            <person name="Moest M."/>
            <person name="Warren A I."/>
            <person name="Generalovic N T."/>
            <person name="Byers J.R.P. K."/>
            <person name="Montejo-Kovacevich G."/>
            <person name="Yen C E."/>
        </authorList>
    </citation>
    <scope>NUCLEOTIDE SEQUENCE [LARGE SCALE GENOMIC DNA]</scope>
</reference>
<feature type="compositionally biased region" description="Basic and acidic residues" evidence="1">
    <location>
        <begin position="340"/>
        <end position="349"/>
    </location>
</feature>
<sequence>MDLLLLSPEKSSQKDQYQPAPAGSSNGIPCRLSSDLQLSSFASSNAAFGWFDWTGTGPLLDGLTGDGVEITKDNTTCASQLEAESSVGKDSGLPDSSGDEFVEAQPKPGIKSGKGSAAYISKPLPPIYGRQLTKPKKVATVLPLNKQYDNRISSGAAKGRTSKYPSGGETLVEDMKMNLDEPRGKGMMARHLNRVDSVGENKNEAYQPRLTTKPIKVAATTNQMDKDSAASLDSLPENFTLPVARKVRASKFSRQQIECQIARGKELLQRRDAVQLSCSNRLRPHKRSAGQMLSSIPSDLEGEMSVENIIDITEPVKKRQKTMEKIAKSSAAKRQISDSQSERRLPSKSECIQKEQVPGASVMFVGLKWDIGTFDNVSDIDKFKSLHRKYVELRKLLKKPADLALKLINALEYTKKSGTKKEVSIIKKKIAALEKRLKRESFQIQKREFMRLENQLESMKLKISCQH</sequence>
<gene>
    <name evidence="2" type="ORF">HERILL_LOCUS12566</name>
</gene>
<feature type="region of interest" description="Disordered" evidence="1">
    <location>
        <begin position="1"/>
        <end position="28"/>
    </location>
</feature>
<feature type="region of interest" description="Disordered" evidence="1">
    <location>
        <begin position="327"/>
        <end position="349"/>
    </location>
</feature>
<dbReference type="EMBL" id="LR899013">
    <property type="protein sequence ID" value="CAD7090057.1"/>
    <property type="molecule type" value="Genomic_DNA"/>
</dbReference>
<feature type="region of interest" description="Disordered" evidence="1">
    <location>
        <begin position="81"/>
        <end position="117"/>
    </location>
</feature>
<dbReference type="AlphaFoldDB" id="A0A7R8UZU2"/>
<keyword evidence="3" id="KW-1185">Reference proteome</keyword>
<evidence type="ECO:0000313" key="3">
    <source>
        <dbReference type="Proteomes" id="UP000594454"/>
    </source>
</evidence>